<dbReference type="EMBL" id="JADBJN010000002">
    <property type="protein sequence ID" value="KAG5675978.1"/>
    <property type="molecule type" value="Genomic_DNA"/>
</dbReference>
<name>A0A9J6C1T7_POLVA</name>
<evidence type="ECO:0000313" key="3">
    <source>
        <dbReference type="Proteomes" id="UP001107558"/>
    </source>
</evidence>
<protein>
    <submittedName>
        <fullName evidence="2">Uncharacterized protein</fullName>
    </submittedName>
</protein>
<dbReference type="AlphaFoldDB" id="A0A9J6C1T7"/>
<keyword evidence="1" id="KW-0732">Signal</keyword>
<proteinExistence type="predicted"/>
<accession>A0A9J6C1T7</accession>
<dbReference type="Proteomes" id="UP001107558">
    <property type="component" value="Chromosome 2"/>
</dbReference>
<reference evidence="2" key="1">
    <citation type="submission" date="2021-03" db="EMBL/GenBank/DDBJ databases">
        <title>Chromosome level genome of the anhydrobiotic midge Polypedilum vanderplanki.</title>
        <authorList>
            <person name="Yoshida Y."/>
            <person name="Kikawada T."/>
            <person name="Gusev O."/>
        </authorList>
    </citation>
    <scope>NUCLEOTIDE SEQUENCE</scope>
    <source>
        <strain evidence="2">NIAS01</strain>
        <tissue evidence="2">Whole body or cell culture</tissue>
    </source>
</reference>
<organism evidence="2 3">
    <name type="scientific">Polypedilum vanderplanki</name>
    <name type="common">Sleeping chironomid midge</name>
    <dbReference type="NCBI Taxonomy" id="319348"/>
    <lineage>
        <taxon>Eukaryota</taxon>
        <taxon>Metazoa</taxon>
        <taxon>Ecdysozoa</taxon>
        <taxon>Arthropoda</taxon>
        <taxon>Hexapoda</taxon>
        <taxon>Insecta</taxon>
        <taxon>Pterygota</taxon>
        <taxon>Neoptera</taxon>
        <taxon>Endopterygota</taxon>
        <taxon>Diptera</taxon>
        <taxon>Nematocera</taxon>
        <taxon>Chironomoidea</taxon>
        <taxon>Chironomidae</taxon>
        <taxon>Chironominae</taxon>
        <taxon>Polypedilum</taxon>
        <taxon>Polypedilum</taxon>
    </lineage>
</organism>
<gene>
    <name evidence="2" type="ORF">PVAND_005834</name>
</gene>
<feature type="signal peptide" evidence="1">
    <location>
        <begin position="1"/>
        <end position="16"/>
    </location>
</feature>
<evidence type="ECO:0000313" key="2">
    <source>
        <dbReference type="EMBL" id="KAG5675978.1"/>
    </source>
</evidence>
<keyword evidence="3" id="KW-1185">Reference proteome</keyword>
<evidence type="ECO:0000256" key="1">
    <source>
        <dbReference type="SAM" id="SignalP"/>
    </source>
</evidence>
<feature type="chain" id="PRO_5039890935" evidence="1">
    <location>
        <begin position="17"/>
        <end position="100"/>
    </location>
</feature>
<comment type="caution">
    <text evidence="2">The sequence shown here is derived from an EMBL/GenBank/DDBJ whole genome shotgun (WGS) entry which is preliminary data.</text>
</comment>
<sequence length="100" mass="11586">MKLKFFLIISLVVIESKIIDFSALEDDLEIKQVAKVIDDVLKYFPKNLQIINQGFNDITTQFSQANGKTYIQKMIKHKNEKTTNFNSEANVILIESEYQV</sequence>